<feature type="transmembrane region" description="Helical" evidence="1">
    <location>
        <begin position="46"/>
        <end position="68"/>
    </location>
</feature>
<dbReference type="SUPFAM" id="SSF58104">
    <property type="entry name" value="Methyl-accepting chemotaxis protein (MCP) signaling domain"/>
    <property type="match status" value="1"/>
</dbReference>
<dbReference type="InterPro" id="IPR019852">
    <property type="entry name" value="Motility-assoc_prot_GldL"/>
</dbReference>
<reference evidence="3 4" key="1">
    <citation type="submission" date="2019-03" db="EMBL/GenBank/DDBJ databases">
        <title>Single cell metagenomics reveals metabolic interactions within the superorganism composed of flagellate Streblomastix strix and complex community of Bacteroidetes bacteria on its surface.</title>
        <authorList>
            <person name="Treitli S.C."/>
            <person name="Kolisko M."/>
            <person name="Husnik F."/>
            <person name="Keeling P."/>
            <person name="Hampl V."/>
        </authorList>
    </citation>
    <scope>NUCLEOTIDE SEQUENCE [LARGE SCALE GENOMIC DNA]</scope>
    <source>
        <strain evidence="3">St1</strain>
    </source>
</reference>
<dbReference type="NCBIfam" id="TIGR03513">
    <property type="entry name" value="GldL_gliding"/>
    <property type="match status" value="1"/>
</dbReference>
<feature type="transmembrane region" description="Helical" evidence="1">
    <location>
        <begin position="21"/>
        <end position="40"/>
    </location>
</feature>
<dbReference type="EMBL" id="SNRX01000008">
    <property type="protein sequence ID" value="KAA6302369.1"/>
    <property type="molecule type" value="Genomic_DNA"/>
</dbReference>
<proteinExistence type="predicted"/>
<dbReference type="InterPro" id="IPR055087">
    <property type="entry name" value="GldL-like_N"/>
</dbReference>
<sequence length="370" mass="39730">MGFKRRYKNFVEKFLSGEKGQVFFQYCYNWGASVVVLGALAKLEHWPWGLGSILITVGLLTEFLVFFISGFDHPVKTYLWERVFPVLDSNDEDDRPAFGNGNGGGIVGGVIGGANGGSAEGIAASGNAKGGGGSGAIIIGGGYFGGSNGTAPQNAPAPQSAVEAVGNMTPGQVQQSFGIPNAVNISEEDSNALTASIKKMAAAADQLSKMTEMTESTQQYLEQIVGLSEDMKRFSTVTNNLADVSDVLLDSYKSITDNSDGITQSSHGYVQQMDNLNRNIQGLNTIYEIQLRSVSSQLDAIERINSGLMNIRDLYEGSLVDSTMFHSETEKMAQQIQALNGVYNRLLNAMTMNMYGAGGGMNFNQQQEQQ</sequence>
<keyword evidence="1" id="KW-1133">Transmembrane helix</keyword>
<keyword evidence="1" id="KW-0472">Membrane</keyword>
<accession>A0A5M8P1R6</accession>
<dbReference type="Proteomes" id="UP000324575">
    <property type="component" value="Unassembled WGS sequence"/>
</dbReference>
<organism evidence="3 4">
    <name type="scientific">Candidatus Ordinivivax streblomastigis</name>
    <dbReference type="NCBI Taxonomy" id="2540710"/>
    <lineage>
        <taxon>Bacteria</taxon>
        <taxon>Pseudomonadati</taxon>
        <taxon>Bacteroidota</taxon>
        <taxon>Bacteroidia</taxon>
        <taxon>Bacteroidales</taxon>
        <taxon>Candidatus Ordinivivax</taxon>
    </lineage>
</organism>
<evidence type="ECO:0000259" key="2">
    <source>
        <dbReference type="Pfam" id="PF22827"/>
    </source>
</evidence>
<evidence type="ECO:0000256" key="1">
    <source>
        <dbReference type="SAM" id="Phobius"/>
    </source>
</evidence>
<gene>
    <name evidence="3" type="ORF">EZS26_001482</name>
</gene>
<dbReference type="AlphaFoldDB" id="A0A5M8P1R6"/>
<evidence type="ECO:0000313" key="4">
    <source>
        <dbReference type="Proteomes" id="UP000324575"/>
    </source>
</evidence>
<comment type="caution">
    <text evidence="3">The sequence shown here is derived from an EMBL/GenBank/DDBJ whole genome shotgun (WGS) entry which is preliminary data.</text>
</comment>
<name>A0A5M8P1R6_9BACT</name>
<dbReference type="Pfam" id="PF22827">
    <property type="entry name" value="GldL_N"/>
    <property type="match status" value="1"/>
</dbReference>
<protein>
    <recommendedName>
        <fullName evidence="2">Gliding motility protein GldL-like N-terminal domain-containing protein</fullName>
    </recommendedName>
</protein>
<evidence type="ECO:0000313" key="3">
    <source>
        <dbReference type="EMBL" id="KAA6302369.1"/>
    </source>
</evidence>
<keyword evidence="1" id="KW-0812">Transmembrane</keyword>
<feature type="domain" description="Gliding motility protein GldL-like N-terminal" evidence="2">
    <location>
        <begin position="27"/>
        <end position="89"/>
    </location>
</feature>